<dbReference type="OrthoDB" id="311766at2759"/>
<comment type="caution">
    <text evidence="2">The sequence shown here is derived from an EMBL/GenBank/DDBJ whole genome shotgun (WGS) entry which is preliminary data.</text>
</comment>
<dbReference type="Proteomes" id="UP000187209">
    <property type="component" value="Unassembled WGS sequence"/>
</dbReference>
<accession>A0A1R2B365</accession>
<dbReference type="Gene3D" id="1.20.1050.80">
    <property type="entry name" value="VPS9 domain"/>
    <property type="match status" value="1"/>
</dbReference>
<sequence>MDRSTAGRPESEIESSIVSEQGKIDKSLELHYLPGTSKLSPREIGKSRVRLPCFKVVLPISVSTSFLFDIFLTSCNKYKFLVSEQSSSSITAIQTLTSTMRNLFTCLLPISEEKKARTSSIVRIDVTLNEKNCARVVTVRGMYGFPNRICQVIQTFKDLLEKAGTEFVKENKEDSDLAMPTFQTAYYQVSRFLSNNEAPAGKLYSDFTEEFWEKYTEIQISAQNTKSMVNFIKNSIDGINEILSKTVAQYSRLAIEKYIFTKIFAHIKKIYIEKKSEVITRFLEKRSENQTKTDEELMQQLDIKEKFCIKGIKNPYFSAIESLNNLDKHSCPIDKLNCILESTTHMKTTVIDYWHGREELETMDDQLPSVKQVLIISQHRLSS</sequence>
<keyword evidence="3" id="KW-1185">Reference proteome</keyword>
<dbReference type="PROSITE" id="PS51205">
    <property type="entry name" value="VPS9"/>
    <property type="match status" value="1"/>
</dbReference>
<feature type="domain" description="VPS9" evidence="1">
    <location>
        <begin position="291"/>
        <end position="383"/>
    </location>
</feature>
<reference evidence="2 3" key="1">
    <citation type="submission" date="2016-11" db="EMBL/GenBank/DDBJ databases">
        <title>The macronuclear genome of Stentor coeruleus: a giant cell with tiny introns.</title>
        <authorList>
            <person name="Slabodnick M."/>
            <person name="Ruby J.G."/>
            <person name="Reiff S.B."/>
            <person name="Swart E.C."/>
            <person name="Gosai S."/>
            <person name="Prabakaran S."/>
            <person name="Witkowska E."/>
            <person name="Larue G.E."/>
            <person name="Fisher S."/>
            <person name="Freeman R.M."/>
            <person name="Gunawardena J."/>
            <person name="Chu W."/>
            <person name="Stover N.A."/>
            <person name="Gregory B.D."/>
            <person name="Nowacki M."/>
            <person name="Derisi J."/>
            <person name="Roy S.W."/>
            <person name="Marshall W.F."/>
            <person name="Sood P."/>
        </authorList>
    </citation>
    <scope>NUCLEOTIDE SEQUENCE [LARGE SCALE GENOMIC DNA]</scope>
    <source>
        <strain evidence="2">WM001</strain>
    </source>
</reference>
<dbReference type="AlphaFoldDB" id="A0A1R2B365"/>
<dbReference type="EMBL" id="MPUH01001011">
    <property type="protein sequence ID" value="OMJ71224.1"/>
    <property type="molecule type" value="Genomic_DNA"/>
</dbReference>
<proteinExistence type="predicted"/>
<evidence type="ECO:0000259" key="1">
    <source>
        <dbReference type="PROSITE" id="PS51205"/>
    </source>
</evidence>
<evidence type="ECO:0000313" key="3">
    <source>
        <dbReference type="Proteomes" id="UP000187209"/>
    </source>
</evidence>
<dbReference type="SUPFAM" id="SSF109993">
    <property type="entry name" value="VPS9 domain"/>
    <property type="match status" value="1"/>
</dbReference>
<dbReference type="InterPro" id="IPR003123">
    <property type="entry name" value="VPS9"/>
</dbReference>
<dbReference type="InterPro" id="IPR037191">
    <property type="entry name" value="VPS9_dom_sf"/>
</dbReference>
<organism evidence="2 3">
    <name type="scientific">Stentor coeruleus</name>
    <dbReference type="NCBI Taxonomy" id="5963"/>
    <lineage>
        <taxon>Eukaryota</taxon>
        <taxon>Sar</taxon>
        <taxon>Alveolata</taxon>
        <taxon>Ciliophora</taxon>
        <taxon>Postciliodesmatophora</taxon>
        <taxon>Heterotrichea</taxon>
        <taxon>Heterotrichida</taxon>
        <taxon>Stentoridae</taxon>
        <taxon>Stentor</taxon>
    </lineage>
</organism>
<name>A0A1R2B365_9CILI</name>
<protein>
    <recommendedName>
        <fullName evidence="1">VPS9 domain-containing protein</fullName>
    </recommendedName>
</protein>
<gene>
    <name evidence="2" type="ORF">SteCoe_30609</name>
</gene>
<evidence type="ECO:0000313" key="2">
    <source>
        <dbReference type="EMBL" id="OMJ71224.1"/>
    </source>
</evidence>